<evidence type="ECO:0000313" key="14">
    <source>
        <dbReference type="Proteomes" id="UP000427071"/>
    </source>
</evidence>
<dbReference type="GO" id="GO:0005829">
    <property type="term" value="C:cytosol"/>
    <property type="evidence" value="ECO:0007669"/>
    <property type="project" value="TreeGrafter"/>
</dbReference>
<dbReference type="UniPathway" id="UPA00253">
    <property type="reaction ID" value="UER00457"/>
</dbReference>
<evidence type="ECO:0000256" key="6">
    <source>
        <dbReference type="ARBA" id="ARBA00022642"/>
    </source>
</evidence>
<comment type="catalytic activity">
    <reaction evidence="8 9">
        <text>5-phospho-alpha-D-ribose 1-diphosphate + nicotinate + ATP + H2O = nicotinate beta-D-ribonucleotide + ADP + phosphate + diphosphate</text>
        <dbReference type="Rhea" id="RHEA:36163"/>
        <dbReference type="ChEBI" id="CHEBI:15377"/>
        <dbReference type="ChEBI" id="CHEBI:30616"/>
        <dbReference type="ChEBI" id="CHEBI:32544"/>
        <dbReference type="ChEBI" id="CHEBI:33019"/>
        <dbReference type="ChEBI" id="CHEBI:43474"/>
        <dbReference type="ChEBI" id="CHEBI:57502"/>
        <dbReference type="ChEBI" id="CHEBI:58017"/>
        <dbReference type="ChEBI" id="CHEBI:456216"/>
        <dbReference type="EC" id="6.3.4.21"/>
    </reaction>
</comment>
<dbReference type="SUPFAM" id="SSF51690">
    <property type="entry name" value="Nicotinate/Quinolinate PRTase C-terminal domain-like"/>
    <property type="match status" value="1"/>
</dbReference>
<evidence type="ECO:0000313" key="13">
    <source>
        <dbReference type="EMBL" id="QGU01402.1"/>
    </source>
</evidence>
<dbReference type="EMBL" id="CP046452">
    <property type="protein sequence ID" value="QGU01402.1"/>
    <property type="molecule type" value="Genomic_DNA"/>
</dbReference>
<dbReference type="NCBIfam" id="NF009131">
    <property type="entry name" value="PRK12484.1"/>
    <property type="match status" value="1"/>
</dbReference>
<dbReference type="InterPro" id="IPR013785">
    <property type="entry name" value="Aldolase_TIM"/>
</dbReference>
<dbReference type="InterPro" id="IPR036068">
    <property type="entry name" value="Nicotinate_pribotase-like_C"/>
</dbReference>
<dbReference type="InterPro" id="IPR040727">
    <property type="entry name" value="NAPRTase_N"/>
</dbReference>
<keyword evidence="6 9" id="KW-0662">Pyridine nucleotide biosynthesis</keyword>
<dbReference type="Pfam" id="PF04095">
    <property type="entry name" value="NAPRTase"/>
    <property type="match status" value="1"/>
</dbReference>
<dbReference type="SUPFAM" id="SSF54675">
    <property type="entry name" value="Nicotinate/Quinolinate PRTase N-terminal domain-like"/>
    <property type="match status" value="1"/>
</dbReference>
<feature type="domain" description="Nicotinate phosphoribosyltransferase N-terminal" evidence="12">
    <location>
        <begin position="25"/>
        <end position="146"/>
    </location>
</feature>
<dbReference type="NCBIfam" id="NF006698">
    <property type="entry name" value="PRK09243.1-5"/>
    <property type="match status" value="1"/>
</dbReference>
<dbReference type="Pfam" id="PF17767">
    <property type="entry name" value="NAPRTase_N"/>
    <property type="match status" value="1"/>
</dbReference>
<evidence type="ECO:0000256" key="3">
    <source>
        <dbReference type="ARBA" id="ARBA00013236"/>
    </source>
</evidence>
<accession>A0A6B8V8G6</accession>
<dbReference type="InterPro" id="IPR041525">
    <property type="entry name" value="N/Namide_PRibTrfase"/>
</dbReference>
<dbReference type="Proteomes" id="UP000427071">
    <property type="component" value="Chromosome"/>
</dbReference>
<dbReference type="InterPro" id="IPR006405">
    <property type="entry name" value="Nic_PRibTrfase_pncB"/>
</dbReference>
<reference evidence="14" key="1">
    <citation type="submission" date="2019-11" db="EMBL/GenBank/DDBJ databases">
        <title>Complete genome sequence of Corynebacterium kalinowskii 1959, a novel Corynebacterium species isolated from soil of a small paddock in Vilsendorf, Germany.</title>
        <authorList>
            <person name="Schaffert L."/>
            <person name="Ruwe M."/>
            <person name="Milse J."/>
            <person name="Hanuschka K."/>
            <person name="Ortseifen V."/>
            <person name="Droste J."/>
            <person name="Brandt D."/>
            <person name="Schlueter L."/>
            <person name="Kutter Y."/>
            <person name="Vinke S."/>
            <person name="Viehoefer P."/>
            <person name="Jacob L."/>
            <person name="Luebke N.-C."/>
            <person name="Schulte-Berndt E."/>
            <person name="Hain C."/>
            <person name="Linder M."/>
            <person name="Schmidt P."/>
            <person name="Wollenschlaeger L."/>
            <person name="Luttermann T."/>
            <person name="Thieme E."/>
            <person name="Hassa J."/>
            <person name="Haak M."/>
            <person name="Wittchen M."/>
            <person name="Mentz A."/>
            <person name="Persicke M."/>
            <person name="Busche T."/>
            <person name="Ruckert C."/>
        </authorList>
    </citation>
    <scope>NUCLEOTIDE SEQUENCE [LARGE SCALE GENOMIC DNA]</scope>
    <source>
        <strain evidence="14">1959</strain>
    </source>
</reference>
<evidence type="ECO:0000256" key="5">
    <source>
        <dbReference type="ARBA" id="ARBA00022598"/>
    </source>
</evidence>
<evidence type="ECO:0000256" key="7">
    <source>
        <dbReference type="ARBA" id="ARBA00022679"/>
    </source>
</evidence>
<evidence type="ECO:0000256" key="8">
    <source>
        <dbReference type="ARBA" id="ARBA00048668"/>
    </source>
</evidence>
<name>A0A6B8V8G6_9CORY</name>
<evidence type="ECO:0000256" key="1">
    <source>
        <dbReference type="ARBA" id="ARBA00004952"/>
    </source>
</evidence>
<dbReference type="PANTHER" id="PTHR11098">
    <property type="entry name" value="NICOTINATE PHOSPHORIBOSYLTRANSFERASE"/>
    <property type="match status" value="1"/>
</dbReference>
<evidence type="ECO:0000256" key="2">
    <source>
        <dbReference type="ARBA" id="ARBA00010897"/>
    </source>
</evidence>
<dbReference type="KEGG" id="ckw:CKALI_02565"/>
<evidence type="ECO:0000256" key="4">
    <source>
        <dbReference type="ARBA" id="ARBA00022553"/>
    </source>
</evidence>
<dbReference type="AlphaFoldDB" id="A0A6B8V8G6"/>
<feature type="region of interest" description="Disordered" evidence="10">
    <location>
        <begin position="1"/>
        <end position="21"/>
    </location>
</feature>
<comment type="function">
    <text evidence="9">Catalyzes the first step in the biosynthesis of NAD from nicotinic acid, the ATP-dependent synthesis of beta-nicotinate D-ribonucleotide from nicotinate and 5-phospho-D-ribose 1-phosphate.</text>
</comment>
<dbReference type="NCBIfam" id="TIGR01513">
    <property type="entry name" value="NAPRTase_put"/>
    <property type="match status" value="1"/>
</dbReference>
<dbReference type="GO" id="GO:0004516">
    <property type="term" value="F:nicotinate phosphoribosyltransferase activity"/>
    <property type="evidence" value="ECO:0007669"/>
    <property type="project" value="UniProtKB-UniRule"/>
</dbReference>
<dbReference type="PIRSF" id="PIRSF000484">
    <property type="entry name" value="NAPRT"/>
    <property type="match status" value="1"/>
</dbReference>
<dbReference type="EC" id="6.3.4.21" evidence="3 9"/>
<keyword evidence="7 9" id="KW-0808">Transferase</keyword>
<comment type="similarity">
    <text evidence="2 9">Belongs to the NAPRTase family.</text>
</comment>
<keyword evidence="5 9" id="KW-0436">Ligase</keyword>
<dbReference type="InterPro" id="IPR007229">
    <property type="entry name" value="Nic_PRibTrfase-Fam"/>
</dbReference>
<evidence type="ECO:0000259" key="12">
    <source>
        <dbReference type="Pfam" id="PF17767"/>
    </source>
</evidence>
<dbReference type="RefSeq" id="WP_269076358.1">
    <property type="nucleotide sequence ID" value="NZ_CP046452.1"/>
</dbReference>
<dbReference type="Gene3D" id="3.20.140.10">
    <property type="entry name" value="nicotinate phosphoribosyltransferase"/>
    <property type="match status" value="1"/>
</dbReference>
<evidence type="ECO:0000259" key="11">
    <source>
        <dbReference type="Pfam" id="PF04095"/>
    </source>
</evidence>
<dbReference type="PANTHER" id="PTHR11098:SF8">
    <property type="entry name" value="NICOTINATE PHOSPHORIBOSYLTRANSFERASE PNCB1"/>
    <property type="match status" value="1"/>
</dbReference>
<proteinExistence type="inferred from homology"/>
<protein>
    <recommendedName>
        <fullName evidence="3 9">Nicotinate phosphoribosyltransferase</fullName>
        <ecNumber evidence="3 9">6.3.4.21</ecNumber>
    </recommendedName>
</protein>
<dbReference type="GO" id="GO:0016757">
    <property type="term" value="F:glycosyltransferase activity"/>
    <property type="evidence" value="ECO:0007669"/>
    <property type="project" value="UniProtKB-KW"/>
</dbReference>
<evidence type="ECO:0000256" key="10">
    <source>
        <dbReference type="SAM" id="MobiDB-lite"/>
    </source>
</evidence>
<comment type="PTM">
    <text evidence="9">Transiently phosphorylated on a His residue during the reaction cycle. Phosphorylation strongly increases the affinity for substrates and increases the rate of nicotinate D-ribonucleotide production. Dephosphorylation regenerates the low-affinity form of the enzyme, leading to product release.</text>
</comment>
<evidence type="ECO:0000256" key="9">
    <source>
        <dbReference type="RuleBase" id="RU365100"/>
    </source>
</evidence>
<organism evidence="13 14">
    <name type="scientific">Corynebacterium kalinowskii</name>
    <dbReference type="NCBI Taxonomy" id="2675216"/>
    <lineage>
        <taxon>Bacteria</taxon>
        <taxon>Bacillati</taxon>
        <taxon>Actinomycetota</taxon>
        <taxon>Actinomycetes</taxon>
        <taxon>Mycobacteriales</taxon>
        <taxon>Corynebacteriaceae</taxon>
        <taxon>Corynebacterium</taxon>
    </lineage>
</organism>
<keyword evidence="4" id="KW-0597">Phosphoprotein</keyword>
<feature type="domain" description="Nicotinate/nicotinamide phosphoribosyltransferase" evidence="11">
    <location>
        <begin position="168"/>
        <end position="356"/>
    </location>
</feature>
<keyword evidence="14" id="KW-1185">Reference proteome</keyword>
<comment type="pathway">
    <text evidence="1 9">Cofactor biosynthesis; NAD(+) biosynthesis; nicotinate D-ribonucleotide from nicotinate: step 1/1.</text>
</comment>
<dbReference type="Gene3D" id="3.20.20.70">
    <property type="entry name" value="Aldolase class I"/>
    <property type="match status" value="1"/>
</dbReference>
<gene>
    <name evidence="13" type="primary">pncB1</name>
    <name evidence="13" type="ORF">CKALI_02565</name>
</gene>
<dbReference type="CDD" id="cd01570">
    <property type="entry name" value="NAPRTase_A"/>
    <property type="match status" value="1"/>
</dbReference>
<keyword evidence="13" id="KW-0328">Glycosyltransferase</keyword>
<sequence>MTSPTPSRHTPGTSSSLPKTRSTSLLTDKYELTMLQAALADGTAHRQCTFEVFARRLPNERRYGVVAGTARVLNAVEDYVFTEEQLAGLDFLNEETLDYLRNFKFSGHIDGYREGELYFPNSPILTVRGTFAECVILETVILSIMNADSAIASAAARMVTAADGRPIIEMGSRRTHEYAAVTASRAAYLAGFEATSNLEAGHRYGIPVSGTAAHSWTLVHVNDDGTPNEEAAFRNQIASQGVGTILLVDTFDIEKGVETAIRVAGPELGGVRIDSGDLGILTRRVRKQLDDLGAHNTKIVVSSDLDEFAIAGLRGDPVDIYGVGTSVVTGSGAPTASMVYKVVEVDGHPVAKRSSSKMSVGGGKRGFRACRKSGTAVEEIVTPFDADAPTIGSLGVRPLTVPLMRDGHVVPDLPTLDQSREYLAAQLVSLPWEGLALSRDEPALSTRFVGFQTRP</sequence>
<dbReference type="GO" id="GO:0034355">
    <property type="term" value="P:NAD+ biosynthetic process via the salvage pathway"/>
    <property type="evidence" value="ECO:0007669"/>
    <property type="project" value="TreeGrafter"/>
</dbReference>